<feature type="compositionally biased region" description="Low complexity" evidence="13">
    <location>
        <begin position="1860"/>
        <end position="1870"/>
    </location>
</feature>
<dbReference type="FunFam" id="2.60.40.60:FF:000020">
    <property type="entry name" value="Dachsous cadherin-related 1b"/>
    <property type="match status" value="1"/>
</dbReference>
<keyword evidence="2" id="KW-0245">EGF-like domain</keyword>
<dbReference type="PANTHER" id="PTHR24027">
    <property type="entry name" value="CADHERIN-23"/>
    <property type="match status" value="1"/>
</dbReference>
<evidence type="ECO:0000256" key="15">
    <source>
        <dbReference type="SAM" id="SignalP"/>
    </source>
</evidence>
<feature type="domain" description="Cadherin" evidence="16">
    <location>
        <begin position="60"/>
        <end position="168"/>
    </location>
</feature>
<feature type="compositionally biased region" description="Basic residues" evidence="13">
    <location>
        <begin position="1609"/>
        <end position="1618"/>
    </location>
</feature>
<dbReference type="Pfam" id="PF00028">
    <property type="entry name" value="Cadherin"/>
    <property type="match status" value="6"/>
</dbReference>
<evidence type="ECO:0000256" key="11">
    <source>
        <dbReference type="ARBA" id="ARBA00023180"/>
    </source>
</evidence>
<feature type="compositionally biased region" description="Low complexity" evidence="13">
    <location>
        <begin position="1619"/>
        <end position="1639"/>
    </location>
</feature>
<dbReference type="PROSITE" id="PS00232">
    <property type="entry name" value="CADHERIN_1"/>
    <property type="match status" value="3"/>
</dbReference>
<keyword evidence="8 14" id="KW-1133">Transmembrane helix</keyword>
<proteinExistence type="predicted"/>
<feature type="domain" description="Cadherin" evidence="16">
    <location>
        <begin position="1064"/>
        <end position="1170"/>
    </location>
</feature>
<dbReference type="GO" id="GO:0005509">
    <property type="term" value="F:calcium ion binding"/>
    <property type="evidence" value="ECO:0007669"/>
    <property type="project" value="UniProtKB-UniRule"/>
</dbReference>
<dbReference type="PANTHER" id="PTHR24027:SF442">
    <property type="entry name" value="PROTOCADHERIN-15 ISOFORM X1"/>
    <property type="match status" value="1"/>
</dbReference>
<evidence type="ECO:0000256" key="14">
    <source>
        <dbReference type="SAM" id="Phobius"/>
    </source>
</evidence>
<evidence type="ECO:0000256" key="7">
    <source>
        <dbReference type="ARBA" id="ARBA00022889"/>
    </source>
</evidence>
<comment type="subcellular location">
    <subcellularLocation>
        <location evidence="1">Membrane</location>
        <topology evidence="1">Single-pass membrane protein</topology>
    </subcellularLocation>
</comment>
<dbReference type="PRINTS" id="PR00205">
    <property type="entry name" value="CADHERIN"/>
</dbReference>
<feature type="compositionally biased region" description="Basic residues" evidence="13">
    <location>
        <begin position="1871"/>
        <end position="1880"/>
    </location>
</feature>
<dbReference type="Proteomes" id="UP000694845">
    <property type="component" value="Unplaced"/>
</dbReference>
<accession>A0A8B7ZDK2</accession>
<keyword evidence="3 14" id="KW-0812">Transmembrane</keyword>
<dbReference type="InterPro" id="IPR015919">
    <property type="entry name" value="Cadherin-like_sf"/>
</dbReference>
<evidence type="ECO:0000313" key="19">
    <source>
        <dbReference type="RefSeq" id="XP_022101277.1"/>
    </source>
</evidence>
<feature type="domain" description="Cadherin" evidence="16">
    <location>
        <begin position="647"/>
        <end position="746"/>
    </location>
</feature>
<evidence type="ECO:0000259" key="16">
    <source>
        <dbReference type="PROSITE" id="PS50268"/>
    </source>
</evidence>
<feature type="compositionally biased region" description="Polar residues" evidence="13">
    <location>
        <begin position="1745"/>
        <end position="1765"/>
    </location>
</feature>
<evidence type="ECO:0000256" key="4">
    <source>
        <dbReference type="ARBA" id="ARBA00022729"/>
    </source>
</evidence>
<dbReference type="InterPro" id="IPR039808">
    <property type="entry name" value="Cadherin"/>
</dbReference>
<feature type="compositionally biased region" description="Polar residues" evidence="13">
    <location>
        <begin position="1717"/>
        <end position="1727"/>
    </location>
</feature>
<feature type="domain" description="Cadherin" evidence="16">
    <location>
        <begin position="952"/>
        <end position="1057"/>
    </location>
</feature>
<keyword evidence="6 12" id="KW-0106">Calcium</keyword>
<evidence type="ECO:0000313" key="17">
    <source>
        <dbReference type="Proteomes" id="UP000694845"/>
    </source>
</evidence>
<dbReference type="GO" id="GO:0007156">
    <property type="term" value="P:homophilic cell adhesion via plasma membrane adhesion molecules"/>
    <property type="evidence" value="ECO:0007669"/>
    <property type="project" value="InterPro"/>
</dbReference>
<evidence type="ECO:0000256" key="3">
    <source>
        <dbReference type="ARBA" id="ARBA00022692"/>
    </source>
</evidence>
<feature type="compositionally biased region" description="Basic and acidic residues" evidence="13">
    <location>
        <begin position="1807"/>
        <end position="1816"/>
    </location>
</feature>
<feature type="compositionally biased region" description="Pro residues" evidence="13">
    <location>
        <begin position="1672"/>
        <end position="1684"/>
    </location>
</feature>
<evidence type="ECO:0000256" key="9">
    <source>
        <dbReference type="ARBA" id="ARBA00023136"/>
    </source>
</evidence>
<dbReference type="InterPro" id="IPR002126">
    <property type="entry name" value="Cadherin-like_dom"/>
</dbReference>
<dbReference type="InterPro" id="IPR020894">
    <property type="entry name" value="Cadherin_CS"/>
</dbReference>
<evidence type="ECO:0000256" key="10">
    <source>
        <dbReference type="ARBA" id="ARBA00023157"/>
    </source>
</evidence>
<keyword evidence="11" id="KW-0325">Glycoprotein</keyword>
<evidence type="ECO:0000256" key="13">
    <source>
        <dbReference type="SAM" id="MobiDB-lite"/>
    </source>
</evidence>
<dbReference type="SMART" id="SM00112">
    <property type="entry name" value="CA"/>
    <property type="match status" value="9"/>
</dbReference>
<keyword evidence="10" id="KW-1015">Disulfide bond</keyword>
<feature type="chain" id="PRO_5044665702" evidence="15">
    <location>
        <begin position="30"/>
        <end position="1939"/>
    </location>
</feature>
<feature type="domain" description="Cadherin" evidence="16">
    <location>
        <begin position="407"/>
        <end position="527"/>
    </location>
</feature>
<feature type="domain" description="Cadherin" evidence="16">
    <location>
        <begin position="292"/>
        <end position="406"/>
    </location>
</feature>
<keyword evidence="17" id="KW-1185">Reference proteome</keyword>
<dbReference type="KEGG" id="aplc:110984937"/>
<dbReference type="InterPro" id="IPR056989">
    <property type="entry name" value="PCDH15_12th_dom"/>
</dbReference>
<feature type="compositionally biased region" description="Basic and acidic residues" evidence="13">
    <location>
        <begin position="1893"/>
        <end position="1909"/>
    </location>
</feature>
<dbReference type="Pfam" id="PF23206">
    <property type="entry name" value="PCDH15_12th"/>
    <property type="match status" value="1"/>
</dbReference>
<organism evidence="17 18">
    <name type="scientific">Acanthaster planci</name>
    <name type="common">Crown-of-thorns starfish</name>
    <dbReference type="NCBI Taxonomy" id="133434"/>
    <lineage>
        <taxon>Eukaryota</taxon>
        <taxon>Metazoa</taxon>
        <taxon>Echinodermata</taxon>
        <taxon>Eleutherozoa</taxon>
        <taxon>Asterozoa</taxon>
        <taxon>Asteroidea</taxon>
        <taxon>Valvatacea</taxon>
        <taxon>Valvatida</taxon>
        <taxon>Acanthasteridae</taxon>
        <taxon>Acanthaster</taxon>
    </lineage>
</organism>
<keyword evidence="7" id="KW-0130">Cell adhesion</keyword>
<feature type="domain" description="Cadherin" evidence="16">
    <location>
        <begin position="850"/>
        <end position="951"/>
    </location>
</feature>
<feature type="compositionally biased region" description="Low complexity" evidence="13">
    <location>
        <begin position="1599"/>
        <end position="1608"/>
    </location>
</feature>
<feature type="transmembrane region" description="Helical" evidence="14">
    <location>
        <begin position="1403"/>
        <end position="1428"/>
    </location>
</feature>
<dbReference type="GO" id="GO:0008013">
    <property type="term" value="F:beta-catenin binding"/>
    <property type="evidence" value="ECO:0007669"/>
    <property type="project" value="TreeGrafter"/>
</dbReference>
<gene>
    <name evidence="18 19" type="primary">LOC110984937</name>
</gene>
<keyword evidence="9 14" id="KW-0472">Membrane</keyword>
<feature type="region of interest" description="Disordered" evidence="13">
    <location>
        <begin position="1599"/>
        <end position="1922"/>
    </location>
</feature>
<keyword evidence="5" id="KW-0677">Repeat</keyword>
<feature type="domain" description="Cadherin" evidence="16">
    <location>
        <begin position="535"/>
        <end position="646"/>
    </location>
</feature>
<dbReference type="GO" id="GO:0016477">
    <property type="term" value="P:cell migration"/>
    <property type="evidence" value="ECO:0007669"/>
    <property type="project" value="TreeGrafter"/>
</dbReference>
<name>A0A8B7ZDK2_ACAPL</name>
<evidence type="ECO:0000256" key="8">
    <source>
        <dbReference type="ARBA" id="ARBA00022989"/>
    </source>
</evidence>
<dbReference type="CTD" id="65217"/>
<dbReference type="FunFam" id="2.60.40.60:FF:000092">
    <property type="entry name" value="Protocadherin 8"/>
    <property type="match status" value="1"/>
</dbReference>
<feature type="domain" description="Cadherin" evidence="16">
    <location>
        <begin position="1171"/>
        <end position="1293"/>
    </location>
</feature>
<evidence type="ECO:0000256" key="6">
    <source>
        <dbReference type="ARBA" id="ARBA00022837"/>
    </source>
</evidence>
<feature type="domain" description="Cadherin" evidence="16">
    <location>
        <begin position="765"/>
        <end position="849"/>
    </location>
</feature>
<evidence type="ECO:0000313" key="18">
    <source>
        <dbReference type="RefSeq" id="XP_022101276.1"/>
    </source>
</evidence>
<sequence>MTTTMTINRRDPFMECLLFILLLWGITQQQCEASGSSRAIHRRQAPTDLNGLDCLRNDGGGDIISFSLSEDALPGHVIGVLPLKGEPAGDNATIRLTISPSPQSQFVLLNVSDKALLLAQQVDPDLETQQSRLGLQLQCEVLNFGIPLQFDYRINIDILNVNDNTPVFLGLPYQANISELAQVDTIIFSGIRATDMDGANSNGQVIYSVEYNPTDPDASDYFTIKNGGIGAVSLLRPLDYETKRTWEVLIRARDNGPEPRSNTTVLFLNVLDGEDLPPQFLPCNFTRGSSCEPVTYSTTILEKANMSGPLVFEPGPIRAMDADLDVATNGPIQYTLSDGFPPEYIDYFRIDSETGEVFLLQPVYRADFKEFTLQVTASESPAEGGLYAITSATVTVQEVNEHRPVFAQDYYQGYVYENSRIGTQVSMSNRSTVPLKLHASDMDIAQGRPLMLSYYLSDATAHFILEAGPDGSFAYVVVSSNQLDREVANNYTIRVLAVENDTFALFQSEEAVVDITVLDVNDKPPEFVPNEYSTGENRYRATVEENAEAGTVIMTLSTTDMDLPPYEPVEFVINYIDNDGETKFGLAQSMPSSVNIILEENGTILEGEEYSISMQAIDGGISSLMSEFAYIEITVLPANVSHAPTFEQPVYEASASEGLPEGAFVTTVTATDRDEGDTVYYNITAGNIDNVFTVDSGSGEVKLVGTLNREAVASYELTIQASDGALSSTCILQITILDVNDNNPVFNASLPAEFLVLEGLADEFVGQVMASDMDEPDTPNSNVQYSLVSDAFRIDPDNGMIFTVGALDREQQDRYVLDVVATDQAASPRSTTLQVVVVVEDVNDNSPVFEPKEYSVNVMENLLAQDFLVLQALDRDAAAVLEYLITSGDTQTFTIVPETGSLSLLKTLDYEAMQTYTLEVTARDTENASAANATATVTVNVLDENDHDPVFTMTSYEGAVLRTADLGTVAASGIRAVDGDLADTANGQVFYNLMPASVYFTILDPSEGVVVTKTSLQNAPDVNNLTVVAYDNGNPSRSQTASLIIRVRMERPVFPQSVYMVDDLKEEEPPGTKVIELRASANQGDQIEYEIIAGDPDGKFELVSQENIGTIQTLKVLDRENVSSYSLMVRASVVEATTGGGNRRKRRQADTNVVEVVIDLVDINDNVPAFEKTAYFVGVSDSAGIGTTVITMKAIDQDGGNNSVIDYSMQAKPASSDNQVNKPAADSFTIDASTGVIKTAVAELAAEPRTFTYSVFGRERLGPPENAANTTVTISLVNEDNRVILATSLPPSLLRENQALLEAALEELLGAEVVIEDIGVRLYGDNLEKSDPSGSDVQFYAINVNTGEPFTTDELIQLLQNVSQLDAVLRDISPDGNGRVIEVRKPRTGQRPVTSDAEPTVEAIALLCLAVALFILCILAIAVVVVSWKKVYFVNSESESDVKCCPMWKRYVSLRGEQATEPGYSLVLGYRREMEREKQARLYLPVYNTFNPYSTAEDHEIPGTSVPDGRIFTTPSAANPVYFDDHAVQVNPRSACDSHSSLLIGAGQDGDERGRLLFEEGAPSFLKPRETQEHTMDFDDEMSSEDLTDEATAAANSIAAAVRSGSSRKSSKRSKRSSRSSSRSKTPSSSGPPSYSSSGTINKGNTSSPPSKIHEVSTIPYRNSETPREPLRPPPLFDPRPSPTSDPRSPFESGGYDNLGADVEDGFGPVGSPISGARTNSSLSTHKPGSLEGRQRNQGVPLKTSYFSHYKQASKNDPATANAQRSEPWEPSDQKLSHVALEDNYSVKLVHMENKPSMRSHPSTPSRDGRKSEMPSRRGSRRKHKRAAQPHSHHEDRRGSTSSDDGGNGHLSHRGGQTNSWSRSKPARSSSRSRKLKRRTSGSDSNFSFGVADGKKGLHQGSKDNDKNGVDGNNPDILQPIYQYTQPPWNELDIINTVL</sequence>
<feature type="compositionally biased region" description="Polar residues" evidence="13">
    <location>
        <begin position="1640"/>
        <end position="1650"/>
    </location>
</feature>
<evidence type="ECO:0000256" key="1">
    <source>
        <dbReference type="ARBA" id="ARBA00004167"/>
    </source>
</evidence>
<evidence type="ECO:0000256" key="5">
    <source>
        <dbReference type="ARBA" id="ARBA00022737"/>
    </source>
</evidence>
<dbReference type="RefSeq" id="XP_022101277.1">
    <property type="nucleotide sequence ID" value="XM_022245585.1"/>
</dbReference>
<reference evidence="18 19" key="1">
    <citation type="submission" date="2025-04" db="UniProtKB">
        <authorList>
            <consortium name="RefSeq"/>
        </authorList>
    </citation>
    <scope>IDENTIFICATION</scope>
</reference>
<dbReference type="SUPFAM" id="SSF49313">
    <property type="entry name" value="Cadherin-like"/>
    <property type="match status" value="10"/>
</dbReference>
<feature type="compositionally biased region" description="Basic residues" evidence="13">
    <location>
        <begin position="1818"/>
        <end position="1828"/>
    </location>
</feature>
<feature type="signal peptide" evidence="15">
    <location>
        <begin position="1"/>
        <end position="29"/>
    </location>
</feature>
<dbReference type="OrthoDB" id="10029135at2759"/>
<dbReference type="RefSeq" id="XP_022101276.1">
    <property type="nucleotide sequence ID" value="XM_022245584.1"/>
</dbReference>
<dbReference type="Gene3D" id="2.60.40.60">
    <property type="entry name" value="Cadherins"/>
    <property type="match status" value="11"/>
</dbReference>
<dbReference type="FunFam" id="2.60.40.60:FF:000024">
    <property type="entry name" value="FAT atypical cadherin 3"/>
    <property type="match status" value="1"/>
</dbReference>
<protein>
    <submittedName>
        <fullName evidence="18 19">Protocadherin-15-like isoform X1</fullName>
    </submittedName>
</protein>
<dbReference type="GO" id="GO:0016342">
    <property type="term" value="C:catenin complex"/>
    <property type="evidence" value="ECO:0007669"/>
    <property type="project" value="TreeGrafter"/>
</dbReference>
<dbReference type="GO" id="GO:0045296">
    <property type="term" value="F:cadherin binding"/>
    <property type="evidence" value="ECO:0007669"/>
    <property type="project" value="TreeGrafter"/>
</dbReference>
<keyword evidence="4 15" id="KW-0732">Signal</keyword>
<dbReference type="PROSITE" id="PS50268">
    <property type="entry name" value="CADHERIN_2"/>
    <property type="match status" value="11"/>
</dbReference>
<dbReference type="CDD" id="cd11304">
    <property type="entry name" value="Cadherin_repeat"/>
    <property type="match status" value="9"/>
</dbReference>
<dbReference type="GeneID" id="110984937"/>
<evidence type="ECO:0000256" key="2">
    <source>
        <dbReference type="ARBA" id="ARBA00022536"/>
    </source>
</evidence>
<evidence type="ECO:0000256" key="12">
    <source>
        <dbReference type="PROSITE-ProRule" id="PRU00043"/>
    </source>
</evidence>
<feature type="domain" description="Cadherin" evidence="16">
    <location>
        <begin position="169"/>
        <end position="280"/>
    </location>
</feature>